<evidence type="ECO:0000313" key="3">
    <source>
        <dbReference type="Proteomes" id="UP001227230"/>
    </source>
</evidence>
<keyword evidence="1" id="KW-0812">Transmembrane</keyword>
<keyword evidence="1" id="KW-0472">Membrane</keyword>
<dbReference type="PANTHER" id="PTHR33868">
    <property type="entry name" value="EXPRESSED PROTEIN"/>
    <property type="match status" value="1"/>
</dbReference>
<evidence type="ECO:0000313" key="2">
    <source>
        <dbReference type="EMBL" id="WJZ91660.1"/>
    </source>
</evidence>
<dbReference type="Proteomes" id="UP001227230">
    <property type="component" value="Chromosome 7"/>
</dbReference>
<keyword evidence="3" id="KW-1185">Reference proteome</keyword>
<reference evidence="2 3" key="1">
    <citation type="journal article" date="2023" name="Hortic Res">
        <title>The complete reference genome for grapevine (Vitis vinifera L.) genetics and breeding.</title>
        <authorList>
            <person name="Shi X."/>
            <person name="Cao S."/>
            <person name="Wang X."/>
            <person name="Huang S."/>
            <person name="Wang Y."/>
            <person name="Liu Z."/>
            <person name="Liu W."/>
            <person name="Leng X."/>
            <person name="Peng Y."/>
            <person name="Wang N."/>
            <person name="Wang Y."/>
            <person name="Ma Z."/>
            <person name="Xu X."/>
            <person name="Zhang F."/>
            <person name="Xue H."/>
            <person name="Zhong H."/>
            <person name="Wang Y."/>
            <person name="Zhang K."/>
            <person name="Velt A."/>
            <person name="Avia K."/>
            <person name="Holtgrawe D."/>
            <person name="Grimplet J."/>
            <person name="Matus J.T."/>
            <person name="Ware D."/>
            <person name="Wu X."/>
            <person name="Wang H."/>
            <person name="Liu C."/>
            <person name="Fang Y."/>
            <person name="Rustenholz C."/>
            <person name="Cheng Z."/>
            <person name="Xiao H."/>
            <person name="Zhou Y."/>
        </authorList>
    </citation>
    <scope>NUCLEOTIDE SEQUENCE [LARGE SCALE GENOMIC DNA]</scope>
    <source>
        <strain evidence="3">cv. Pinot noir / PN40024</strain>
        <tissue evidence="2">Leaf</tissue>
    </source>
</reference>
<dbReference type="PANTHER" id="PTHR33868:SF10">
    <property type="entry name" value="OS08G0483100 PROTEIN"/>
    <property type="match status" value="1"/>
</dbReference>
<name>A0ABY9C9D8_VITVI</name>
<sequence length="192" mass="21398">MAGLSWNSPNLWLRGLEGRNEGKKGEVIYHQSGMELMQNCDLPPPVKVFAGSDKTVISSMDRICSMMGREDGTSDETNMELLRALHLSQTRAREAERKAALIAKERDSISNALLEESLQLLAYRQWVKLLEFQVSKLQSLQTKHQEQWSFVGMGGSTMGEDDNEGGMGGRGVTWIMALAFCLGIAFGCKYLF</sequence>
<proteinExistence type="predicted"/>
<protein>
    <submittedName>
        <fullName evidence="2">Uncharacterized protein</fullName>
    </submittedName>
</protein>
<dbReference type="EMBL" id="CP126654">
    <property type="protein sequence ID" value="WJZ91660.1"/>
    <property type="molecule type" value="Genomic_DNA"/>
</dbReference>
<accession>A0ABY9C9D8</accession>
<feature type="transmembrane region" description="Helical" evidence="1">
    <location>
        <begin position="171"/>
        <end position="191"/>
    </location>
</feature>
<evidence type="ECO:0000256" key="1">
    <source>
        <dbReference type="SAM" id="Phobius"/>
    </source>
</evidence>
<organism evidence="2 3">
    <name type="scientific">Vitis vinifera</name>
    <name type="common">Grape</name>
    <dbReference type="NCBI Taxonomy" id="29760"/>
    <lineage>
        <taxon>Eukaryota</taxon>
        <taxon>Viridiplantae</taxon>
        <taxon>Streptophyta</taxon>
        <taxon>Embryophyta</taxon>
        <taxon>Tracheophyta</taxon>
        <taxon>Spermatophyta</taxon>
        <taxon>Magnoliopsida</taxon>
        <taxon>eudicotyledons</taxon>
        <taxon>Gunneridae</taxon>
        <taxon>Pentapetalae</taxon>
        <taxon>rosids</taxon>
        <taxon>Vitales</taxon>
        <taxon>Vitaceae</taxon>
        <taxon>Viteae</taxon>
        <taxon>Vitis</taxon>
    </lineage>
</organism>
<gene>
    <name evidence="2" type="ORF">VitviT2T_010711</name>
</gene>
<keyword evidence="1" id="KW-1133">Transmembrane helix</keyword>